<gene>
    <name evidence="2" type="primary">LOC142172732</name>
</gene>
<dbReference type="Proteomes" id="UP000790787">
    <property type="component" value="Chromosome 2"/>
</dbReference>
<name>A0AC58T5L6_TOBAC</name>
<accession>A0AC58T5L6</accession>
<evidence type="ECO:0000313" key="2">
    <source>
        <dbReference type="RefSeq" id="XP_075092507.1"/>
    </source>
</evidence>
<sequence length="605" mass="67684">MGTKPSCQRHQGHKLTTTSKTHNFPLFEAGTKQYKMAILKGRKSSKMAGKGQGNNDPTSSRGREKGRKGKRRVENNTPSCPPFSEMPMSYPPSHGYTELPQHHEPYTFIQTPSLPSQGHRTIRPTYSPAASQPSASHPHGSHPYISQPHRSHPPMSKPLGSQPLGSQPSVSHPLGLHPAMSQSQGSQPSSSSTPSIAGLRLGGISSDPPTPSSHASDTHASDGDDEVVHYDRYGRIIIVPEGDGFRPGNKTTRIITNAIRKLYDGPYATWTDCPFSLKEQIFNQFKSKCVWEDRYSAEVATNFHHKARKRLADAFSDARNKNKRPGWLLENLWNDLQRQWLTTEFLERSEKGKKARASEKGGSLHTGGAISLGTIKRRLEKKYGRPMSHNELFKETHIVKKKKEGDQDRWVEDRASTAYGRYQSNVEEFIRSHPASESGEPTQPSDEDAERIWLESVGGPKWGKVYGLPTKNFHRYKCGMRGIGTSSQGEQLNRERLSAMRETVTKLTSELEAAKERERLRDAQFLGMQAQIRTLLSSGAFPLPRSRESSPEGRPPCDRSSRPARDRSSRPPRDRASRPPQDRSLYRLVDESSSDGDDDIVQNTP</sequence>
<organism evidence="1 2">
    <name type="scientific">Nicotiana tabacum</name>
    <name type="common">Common tobacco</name>
    <dbReference type="NCBI Taxonomy" id="4097"/>
    <lineage>
        <taxon>Eukaryota</taxon>
        <taxon>Viridiplantae</taxon>
        <taxon>Streptophyta</taxon>
        <taxon>Embryophyta</taxon>
        <taxon>Tracheophyta</taxon>
        <taxon>Spermatophyta</taxon>
        <taxon>Magnoliopsida</taxon>
        <taxon>eudicotyledons</taxon>
        <taxon>Gunneridae</taxon>
        <taxon>Pentapetalae</taxon>
        <taxon>asterids</taxon>
        <taxon>lamiids</taxon>
        <taxon>Solanales</taxon>
        <taxon>Solanaceae</taxon>
        <taxon>Nicotianoideae</taxon>
        <taxon>Nicotianeae</taxon>
        <taxon>Nicotiana</taxon>
    </lineage>
</organism>
<reference evidence="2" key="2">
    <citation type="submission" date="2025-08" db="UniProtKB">
        <authorList>
            <consortium name="RefSeq"/>
        </authorList>
    </citation>
    <scope>IDENTIFICATION</scope>
    <source>
        <tissue evidence="2">Leaf</tissue>
    </source>
</reference>
<evidence type="ECO:0000313" key="1">
    <source>
        <dbReference type="Proteomes" id="UP000790787"/>
    </source>
</evidence>
<proteinExistence type="predicted"/>
<dbReference type="RefSeq" id="XP_075092507.1">
    <property type="nucleotide sequence ID" value="XM_075236406.1"/>
</dbReference>
<keyword evidence="1" id="KW-1185">Reference proteome</keyword>
<protein>
    <submittedName>
        <fullName evidence="2">Uncharacterized protein LOC142172732 isoform X1</fullName>
    </submittedName>
</protein>
<reference evidence="1" key="1">
    <citation type="journal article" date="2014" name="Nat. Commun.">
        <title>The tobacco genome sequence and its comparison with those of tomato and potato.</title>
        <authorList>
            <person name="Sierro N."/>
            <person name="Battey J.N."/>
            <person name="Ouadi S."/>
            <person name="Bakaher N."/>
            <person name="Bovet L."/>
            <person name="Willig A."/>
            <person name="Goepfert S."/>
            <person name="Peitsch M.C."/>
            <person name="Ivanov N.V."/>
        </authorList>
    </citation>
    <scope>NUCLEOTIDE SEQUENCE [LARGE SCALE GENOMIC DNA]</scope>
</reference>